<dbReference type="AlphaFoldDB" id="A0A941JNP1"/>
<gene>
    <name evidence="9" type="ORF">DSM107014_16960</name>
</gene>
<accession>A0A941JNP1</accession>
<dbReference type="PANTHER" id="PTHR45663:SF11">
    <property type="entry name" value="GEO12009P1"/>
    <property type="match status" value="1"/>
</dbReference>
<evidence type="ECO:0000259" key="8">
    <source>
        <dbReference type="PROSITE" id="PS51352"/>
    </source>
</evidence>
<dbReference type="CDD" id="cd02947">
    <property type="entry name" value="TRX_family"/>
    <property type="match status" value="1"/>
</dbReference>
<dbReference type="GO" id="GO:0015035">
    <property type="term" value="F:protein-disulfide reductase activity"/>
    <property type="evidence" value="ECO:0007669"/>
    <property type="project" value="InterPro"/>
</dbReference>
<sequence length="113" mass="12819">MVPTVNQKTFSKAVLESPQPVLVHFWAPWCGLCRAINPTLIKFQYEWDGNLKLMGVNADQNLTLANTYRLTTLPTLIFFERGTVIHRLEGFQGREELSRTLNKIMVGLLAQSA</sequence>
<dbReference type="PANTHER" id="PTHR45663">
    <property type="entry name" value="GEO12009P1"/>
    <property type="match status" value="1"/>
</dbReference>
<dbReference type="InterPro" id="IPR036249">
    <property type="entry name" value="Thioredoxin-like_sf"/>
</dbReference>
<dbReference type="EMBL" id="JADQBC010000145">
    <property type="protein sequence ID" value="MBR8829559.1"/>
    <property type="molecule type" value="Genomic_DNA"/>
</dbReference>
<dbReference type="InterPro" id="IPR005746">
    <property type="entry name" value="Thioredoxin"/>
</dbReference>
<evidence type="ECO:0000313" key="9">
    <source>
        <dbReference type="EMBL" id="MBR8829559.1"/>
    </source>
</evidence>
<evidence type="ECO:0000256" key="3">
    <source>
        <dbReference type="ARBA" id="ARBA00022982"/>
    </source>
</evidence>
<dbReference type="Gene3D" id="3.40.30.10">
    <property type="entry name" value="Glutaredoxin"/>
    <property type="match status" value="1"/>
</dbReference>
<evidence type="ECO:0000313" key="10">
    <source>
        <dbReference type="Proteomes" id="UP000767446"/>
    </source>
</evidence>
<keyword evidence="2" id="KW-0813">Transport</keyword>
<keyword evidence="4 7" id="KW-1015">Disulfide bond</keyword>
<evidence type="ECO:0000256" key="2">
    <source>
        <dbReference type="ARBA" id="ARBA00022448"/>
    </source>
</evidence>
<comment type="caution">
    <text evidence="9">The sequence shown here is derived from an EMBL/GenBank/DDBJ whole genome shotgun (WGS) entry which is preliminary data.</text>
</comment>
<reference evidence="9" key="1">
    <citation type="submission" date="2021-02" db="EMBL/GenBank/DDBJ databases">
        <title>Metagenome analyses of Stigonema ocellatum DSM 106950, Chlorogloea purpurea SAG 13.99 and Gomphosphaeria aponina DSM 107014.</title>
        <authorList>
            <person name="Marter P."/>
            <person name="Huang S."/>
        </authorList>
    </citation>
    <scope>NUCLEOTIDE SEQUENCE</scope>
    <source>
        <strain evidence="9">JP213</strain>
    </source>
</reference>
<evidence type="ECO:0000256" key="6">
    <source>
        <dbReference type="PIRNR" id="PIRNR000077"/>
    </source>
</evidence>
<dbReference type="GO" id="GO:0045454">
    <property type="term" value="P:cell redox homeostasis"/>
    <property type="evidence" value="ECO:0007669"/>
    <property type="project" value="TreeGrafter"/>
</dbReference>
<organism evidence="9 10">
    <name type="scientific">Gomphosphaeria aponina SAG 52.96 = DSM 107014</name>
    <dbReference type="NCBI Taxonomy" id="1521640"/>
    <lineage>
        <taxon>Bacteria</taxon>
        <taxon>Bacillati</taxon>
        <taxon>Cyanobacteriota</taxon>
        <taxon>Cyanophyceae</taxon>
        <taxon>Oscillatoriophycideae</taxon>
        <taxon>Chroococcales</taxon>
        <taxon>Gomphosphaeriaceae</taxon>
        <taxon>Gomphosphaeria</taxon>
    </lineage>
</organism>
<keyword evidence="5 7" id="KW-0676">Redox-active center</keyword>
<evidence type="ECO:0000256" key="4">
    <source>
        <dbReference type="ARBA" id="ARBA00023157"/>
    </source>
</evidence>
<feature type="disulfide bond" description="Redox-active" evidence="7">
    <location>
        <begin position="30"/>
        <end position="33"/>
    </location>
</feature>
<dbReference type="PIRSF" id="PIRSF000077">
    <property type="entry name" value="Thioredoxin"/>
    <property type="match status" value="1"/>
</dbReference>
<proteinExistence type="inferred from homology"/>
<evidence type="ECO:0000256" key="7">
    <source>
        <dbReference type="PIRSR" id="PIRSR000077-4"/>
    </source>
</evidence>
<feature type="domain" description="Thioredoxin" evidence="8">
    <location>
        <begin position="1"/>
        <end position="106"/>
    </location>
</feature>
<dbReference type="Pfam" id="PF00085">
    <property type="entry name" value="Thioredoxin"/>
    <property type="match status" value="1"/>
</dbReference>
<protein>
    <recommendedName>
        <fullName evidence="6">Thioredoxin</fullName>
    </recommendedName>
</protein>
<keyword evidence="3" id="KW-0249">Electron transport</keyword>
<dbReference type="GO" id="GO:0005829">
    <property type="term" value="C:cytosol"/>
    <property type="evidence" value="ECO:0007669"/>
    <property type="project" value="TreeGrafter"/>
</dbReference>
<evidence type="ECO:0000256" key="5">
    <source>
        <dbReference type="ARBA" id="ARBA00023284"/>
    </source>
</evidence>
<evidence type="ECO:0000256" key="1">
    <source>
        <dbReference type="ARBA" id="ARBA00008987"/>
    </source>
</evidence>
<dbReference type="SUPFAM" id="SSF52833">
    <property type="entry name" value="Thioredoxin-like"/>
    <property type="match status" value="1"/>
</dbReference>
<name>A0A941JNP1_9CHRO</name>
<comment type="similarity">
    <text evidence="1 6">Belongs to the thioredoxin family.</text>
</comment>
<dbReference type="Proteomes" id="UP000767446">
    <property type="component" value="Unassembled WGS sequence"/>
</dbReference>
<dbReference type="InterPro" id="IPR013766">
    <property type="entry name" value="Thioredoxin_domain"/>
</dbReference>
<dbReference type="PRINTS" id="PR00421">
    <property type="entry name" value="THIOREDOXIN"/>
</dbReference>
<dbReference type="PROSITE" id="PS51352">
    <property type="entry name" value="THIOREDOXIN_2"/>
    <property type="match status" value="1"/>
</dbReference>